<dbReference type="InterPro" id="IPR032631">
    <property type="entry name" value="P-type_ATPase_N"/>
</dbReference>
<dbReference type="InterPro" id="IPR001054">
    <property type="entry name" value="A/G_cyclase"/>
</dbReference>
<protein>
    <recommendedName>
        <fullName evidence="3">P-type phospholipid transporter</fullName>
        <ecNumber evidence="3">7.6.2.1</ecNumber>
    </recommendedName>
</protein>
<evidence type="ECO:0000256" key="17">
    <source>
        <dbReference type="SAM" id="Phobius"/>
    </source>
</evidence>
<feature type="binding site" evidence="14">
    <location>
        <position position="792"/>
    </location>
    <ligand>
        <name>ATP</name>
        <dbReference type="ChEBI" id="CHEBI:30616"/>
    </ligand>
</feature>
<dbReference type="GO" id="GO:0045332">
    <property type="term" value="P:phospholipid translocation"/>
    <property type="evidence" value="ECO:0007669"/>
    <property type="project" value="TreeGrafter"/>
</dbReference>
<evidence type="ECO:0000256" key="2">
    <source>
        <dbReference type="ARBA" id="ARBA00008109"/>
    </source>
</evidence>
<feature type="region of interest" description="Disordered" evidence="16">
    <location>
        <begin position="2580"/>
        <end position="2616"/>
    </location>
</feature>
<dbReference type="GO" id="GO:0005524">
    <property type="term" value="F:ATP binding"/>
    <property type="evidence" value="ECO:0007669"/>
    <property type="project" value="UniProtKB-KW"/>
</dbReference>
<sequence length="2616" mass="289400">MIQRRIDFGLSAKHYHFPSNYVSTTRYKLWTIVPLNLFEQFHRFANIWFLIVSTLQMLPFKISPTTSWATLVPLVGVLFVTFCKDAYEDLKRWRDDCRVNNQTCKVSETSEESTFKTVRWSEVQVGSFLKLQRDQPVPADLLLLFSSAGGGAFVDTAQLDGESALKPKQVVDETQHMISHNSGVEGHLEADLPNELVTKFDGCLYLKGYPRGTPVHLKNLLLRGSTVRNTAYVIGLVVYTGSDTKMVRNSSRSLTSKRSQVELLSNKLLAIIFLLLFLISIGSAIARACFIADEKGFANLSWVWPLTGGNGLQDNRYMAILTFLIGYNNLIPISLYMTTDLVRAMQACVMELDESMYDREADVACKVRSSGLCEDLGQVDFVLSDKTGTLTQNKMCFKACYVDGQVYGYWTEVPRDSEVEDPGEQSVNLLGHPSNRIERVPPHSICMPLSPVLWNVACDSDPVDDELIPLPAEGSTVQNFFLCLATCHEAVPERKGSTGQNAARTTNTIVDIQYDLDYALQHDPGMVNLHLESDIQQRQRLVEEAQNTVFRSPSPDEEALLAMARDFGFFFQKKEGNQITINVRGEEIVFTVLLVNEFSSERKRMSVLVHRANESYDPDLLAKPAAALSSMEGLQLEAGQFLLFAKGADSVMMERITSGRGGGQRLPSENDFVPDKRGLGASDGQQSSGLLNFRGGPGEMPKPVPVAPKEPAPLLQLPDLAAAHATVKSRSLSIFSSENSASHAGMVSWTGKAFMGHSESIASMPAVVELKQQKKLKFARDHLRHFSHHGLRTLVCGYRELSDTEARRFVKEHGIAKTSLFNREEKVSQVVDEMERGFSLLGVTAVEDKIQVGVPETVKMLLDGGIRVWMLTGDSVETAVNIAGVCRLVPPQCKLFYLTFEADKTKDDPKDELAGKLRKILDTITESEADGSKGLTFSLVINGTALYAILDEGSASTASMKRLFATVACNSCSVIACRLAPAQKAALVELLQKGIPGNPLTLAVGDGGNDVSMIQKAHVGVGIYGAEGREAVNASDFAIGQFRFLRSLLFLHGRSNIRRIGIVIGYSFYKNFLLVICMACYAPWNGLSGTTFYDSYLIMMYNMVFTSIPIFIVGSLDVDIYAPGAFALPKLYLFGVNKVYFNYRMLVAWLFRGIVHALVNFCAAVFLLGGLLGNGDHFPDYLSLGTWSYWSCVVVANSTLLLHSQVWMDWQIFIAMLSVMLFPPILFIYSSPAASNLFNPSFHDVAFNLFQSLPGWLCLVLVLALSVLVELAMDSWRRVKRPDMITRVQEVQGKKSDKVKKIAPQQPSASKTAGPIDSLGLQTEPDKTIPSNLGSSPSFFSAPAIAPMTIKSPVSPSTLSPSAAVLNPFSTNQFTRTGLDMVQKIERLQQLYPATLVSSLPWSYKQDSYDVEEYRAEAALLRAHAGNAWHPPVKQPGLRLLYEALWWLQGEGPADGAGALQTLKDLSYGRLSLAARWRARLNHLQWCQIVLMFDDLDKETPVEAAKSQASDDVASKLSKKTGMQKELLHLDHLASLTREQSFRLSTWGPKEAPTRASNTRRYTTDFEYNIINLQFRSNFHEEAFRRYFDEGSRKHFFVSVRAVTWVIVVGFQVAKLVALVATPLREGKEPGEKTQEILQTCLVIVASIVGYQIVLLPLRIEGFKAVQPYVATAACILILGKHVYETITRLHGEVSDAIMPLFLVAGVRMRFPAMILVLCLHMLVLLVYNTFLLSEDSCVTGSGEAKVSVCDSNNILRGEYSVIQFNVVLIVVVYTYVSERFARFNFAWGDMISSARSSDRDILKGMYPEDVVEAVRTSFLKNQGAAEANTSVSSTETIFQDRGIVTVVFIDIYDFGKVVAGLHPCDLVMMLDRVFSLMDKVCQEHGVVKIETVGKTFMFAGLGEEGCKEAALQVQAVKCLETAWAILQQFTRSSLGLDGRLHIEKLHLKIGINTGNVISGVVGSQKPQFALFGDTINTASRMMSTGEVDRIHVSSETYELVRHQRSFYWHQQEIFAKGKGMMTTYLLEKGTPTMAETLAVPRQLDAGDGSQDADGNPQTKKHFGFSLGCPSWPTKSREMLRTHWSFCCKVYARDSRKTSNGKGLFASLLLFWVCFCMQSCFIITGATGLAADDLDLVLQLRGGFALASAILLLGGLVLFRHRAQTTSDTEPVRYLDSVRPHGSDDSGVAARESDGSAVTLSRDSEGEQRDQDLTEAPEANTGATDEIQSVRDAGGDGLRWLSQFLYTGFPVCLVLAGYVTALVSNIQGIAGGEAPKIAYWLYYESIFYSSALMYLNAFRVSLASLICSVFMLFPATIGGIRADWPGGAIYPLTVLILHLKVVTDLKRYQLQGLEDLKMVEKEHAECESLLNSLLPKEVLLSMQSNTLELAYTYRNMSMLFADIVGFTGYCNKHKDNPSDAVRLVTHLFASFDDCCKLLGAYKVCTIGDAYLAVNEPKTQHDESVTGALVLLHLAMAMLRIIVKVRDEVQHEGLNMRIGLHHGEFVAGVIGSNQLRFDIWGEDVLMGNQMESDGEPGRICCSATFVEVLKDFKDFSFSSHDPPRVIKCAGSNRTLESFLLDAPHGTGQGRIESPRSAQRGKSFRQVSPRTPRRGTSS</sequence>
<feature type="transmembrane region" description="Helical" evidence="17">
    <location>
        <begin position="1184"/>
        <end position="1203"/>
    </location>
</feature>
<dbReference type="PRINTS" id="PR00119">
    <property type="entry name" value="CATATPASE"/>
</dbReference>
<dbReference type="Pfam" id="PF16212">
    <property type="entry name" value="PhoLip_ATPase_C"/>
    <property type="match status" value="1"/>
</dbReference>
<dbReference type="PANTHER" id="PTHR24092">
    <property type="entry name" value="PROBABLE PHOSPHOLIPID-TRANSPORTING ATPASE"/>
    <property type="match status" value="1"/>
</dbReference>
<feature type="transmembrane region" description="Helical" evidence="17">
    <location>
        <begin position="1760"/>
        <end position="1777"/>
    </location>
</feature>
<evidence type="ECO:0000256" key="11">
    <source>
        <dbReference type="ARBA" id="ARBA00023136"/>
    </source>
</evidence>
<evidence type="ECO:0000256" key="3">
    <source>
        <dbReference type="ARBA" id="ARBA00012189"/>
    </source>
</evidence>
<accession>A0A9P1DWM0</accession>
<dbReference type="Proteomes" id="UP001152797">
    <property type="component" value="Unassembled WGS sequence"/>
</dbReference>
<feature type="binding site" evidence="14">
    <location>
        <position position="874"/>
    </location>
    <ligand>
        <name>ATP</name>
        <dbReference type="ChEBI" id="CHEBI:30616"/>
    </ligand>
</feature>
<organism evidence="19">
    <name type="scientific">Cladocopium goreaui</name>
    <dbReference type="NCBI Taxonomy" id="2562237"/>
    <lineage>
        <taxon>Eukaryota</taxon>
        <taxon>Sar</taxon>
        <taxon>Alveolata</taxon>
        <taxon>Dinophyceae</taxon>
        <taxon>Suessiales</taxon>
        <taxon>Symbiodiniaceae</taxon>
        <taxon>Cladocopium</taxon>
    </lineage>
</organism>
<feature type="binding site" evidence="15">
    <location>
        <position position="1006"/>
    </location>
    <ligand>
        <name>Mg(2+)</name>
        <dbReference type="ChEBI" id="CHEBI:18420"/>
    </ligand>
</feature>
<feature type="binding site" evidence="14">
    <location>
        <position position="557"/>
    </location>
    <ligand>
        <name>ATP</name>
        <dbReference type="ChEBI" id="CHEBI:30616"/>
    </ligand>
</feature>
<reference evidence="20 21" key="2">
    <citation type="submission" date="2024-05" db="EMBL/GenBank/DDBJ databases">
        <authorList>
            <person name="Chen Y."/>
            <person name="Shah S."/>
            <person name="Dougan E. K."/>
            <person name="Thang M."/>
            <person name="Chan C."/>
        </authorList>
    </citation>
    <scope>NUCLEOTIDE SEQUENCE [LARGE SCALE GENOMIC DNA]</scope>
</reference>
<feature type="transmembrane region" description="Helical" evidence="17">
    <location>
        <begin position="2244"/>
        <end position="2265"/>
    </location>
</feature>
<dbReference type="GO" id="GO:0005886">
    <property type="term" value="C:plasma membrane"/>
    <property type="evidence" value="ECO:0007669"/>
    <property type="project" value="TreeGrafter"/>
</dbReference>
<feature type="compositionally biased region" description="Basic and acidic residues" evidence="16">
    <location>
        <begin position="2170"/>
        <end position="2184"/>
    </location>
</feature>
<feature type="transmembrane region" description="Helical" evidence="17">
    <location>
        <begin position="1060"/>
        <end position="1084"/>
    </location>
</feature>
<dbReference type="InterPro" id="IPR006539">
    <property type="entry name" value="P-type_ATPase_IV"/>
</dbReference>
<dbReference type="EMBL" id="CAMXCT020006613">
    <property type="protein sequence ID" value="CAL1170370.1"/>
    <property type="molecule type" value="Genomic_DNA"/>
</dbReference>
<feature type="transmembrane region" description="Helical" evidence="17">
    <location>
        <begin position="317"/>
        <end position="337"/>
    </location>
</feature>
<feature type="binding site" evidence="14">
    <location>
        <position position="1009"/>
    </location>
    <ligand>
        <name>ATP</name>
        <dbReference type="ChEBI" id="CHEBI:30616"/>
    </ligand>
</feature>
<keyword evidence="5 15" id="KW-0479">Metal-binding</keyword>
<name>A0A9P1DWM0_9DINO</name>
<feature type="transmembrane region" description="Helical" evidence="17">
    <location>
        <begin position="268"/>
        <end position="286"/>
    </location>
</feature>
<keyword evidence="7 14" id="KW-0067">ATP-binding</keyword>
<dbReference type="EC" id="7.6.2.1" evidence="3"/>
<evidence type="ECO:0000256" key="8">
    <source>
        <dbReference type="ARBA" id="ARBA00022842"/>
    </source>
</evidence>
<feature type="binding site" evidence="14">
    <location>
        <position position="385"/>
    </location>
    <ligand>
        <name>ATP</name>
        <dbReference type="ChEBI" id="CHEBI:30616"/>
    </ligand>
</feature>
<dbReference type="Gene3D" id="3.40.50.1000">
    <property type="entry name" value="HAD superfamily/HAD-like"/>
    <property type="match status" value="1"/>
</dbReference>
<evidence type="ECO:0000256" key="5">
    <source>
        <dbReference type="ARBA" id="ARBA00022723"/>
    </source>
</evidence>
<dbReference type="Pfam" id="PF00211">
    <property type="entry name" value="Guanylate_cyc"/>
    <property type="match status" value="2"/>
</dbReference>
<evidence type="ECO:0000256" key="9">
    <source>
        <dbReference type="ARBA" id="ARBA00022967"/>
    </source>
</evidence>
<evidence type="ECO:0000313" key="21">
    <source>
        <dbReference type="Proteomes" id="UP001152797"/>
    </source>
</evidence>
<evidence type="ECO:0000256" key="13">
    <source>
        <dbReference type="PIRSR" id="PIRSR606539-1"/>
    </source>
</evidence>
<keyword evidence="6 14" id="KW-0547">Nucleotide-binding</keyword>
<evidence type="ECO:0000256" key="7">
    <source>
        <dbReference type="ARBA" id="ARBA00022840"/>
    </source>
</evidence>
<feature type="region of interest" description="Disordered" evidence="16">
    <location>
        <begin position="657"/>
        <end position="699"/>
    </location>
</feature>
<proteinExistence type="inferred from homology"/>
<dbReference type="GO" id="GO:0009190">
    <property type="term" value="P:cyclic nucleotide biosynthetic process"/>
    <property type="evidence" value="ECO:0007669"/>
    <property type="project" value="InterPro"/>
</dbReference>
<feature type="binding site" evidence="15">
    <location>
        <position position="1010"/>
    </location>
    <ligand>
        <name>Mg(2+)</name>
        <dbReference type="ChEBI" id="CHEBI:18420"/>
    </ligand>
</feature>
<evidence type="ECO:0000313" key="20">
    <source>
        <dbReference type="EMBL" id="CAL4804307.1"/>
    </source>
</evidence>
<feature type="active site" description="4-aspartylphosphate intermediate" evidence="13">
    <location>
        <position position="385"/>
    </location>
</feature>
<dbReference type="SUPFAM" id="SSF56784">
    <property type="entry name" value="HAD-like"/>
    <property type="match status" value="1"/>
</dbReference>
<feature type="compositionally biased region" description="Basic and acidic residues" evidence="16">
    <location>
        <begin position="2202"/>
        <end position="2212"/>
    </location>
</feature>
<feature type="transmembrane region" description="Helical" evidence="17">
    <location>
        <begin position="2302"/>
        <end position="2322"/>
    </location>
</feature>
<dbReference type="Gene3D" id="3.30.70.1230">
    <property type="entry name" value="Nucleotide cyclase"/>
    <property type="match status" value="2"/>
</dbReference>
<dbReference type="InterPro" id="IPR018303">
    <property type="entry name" value="ATPase_P-typ_P_site"/>
</dbReference>
<dbReference type="Gene3D" id="2.70.150.10">
    <property type="entry name" value="Calcium-transporting ATPase, cytoplasmic transduction domain A"/>
    <property type="match status" value="1"/>
</dbReference>
<dbReference type="SUPFAM" id="SSF55073">
    <property type="entry name" value="Nucleotide cyclase"/>
    <property type="match status" value="2"/>
</dbReference>
<keyword evidence="10 17" id="KW-1133">Transmembrane helix</keyword>
<feature type="binding site" evidence="14">
    <location>
        <position position="984"/>
    </location>
    <ligand>
        <name>ATP</name>
        <dbReference type="ChEBI" id="CHEBI:30616"/>
    </ligand>
</feature>
<dbReference type="SUPFAM" id="SSF81653">
    <property type="entry name" value="Calcium ATPase, transduction domain A"/>
    <property type="match status" value="1"/>
</dbReference>
<dbReference type="InterPro" id="IPR023299">
    <property type="entry name" value="ATPase_P-typ_cyto_dom_N"/>
</dbReference>
<feature type="binding site" evidence="14">
    <location>
        <position position="387"/>
    </location>
    <ligand>
        <name>ATP</name>
        <dbReference type="ChEBI" id="CHEBI:30616"/>
    </ligand>
</feature>
<dbReference type="GO" id="GO:0140326">
    <property type="term" value="F:ATPase-coupled intramembrane lipid transporter activity"/>
    <property type="evidence" value="ECO:0007669"/>
    <property type="project" value="UniProtKB-EC"/>
</dbReference>
<dbReference type="SUPFAM" id="SSF81665">
    <property type="entry name" value="Calcium ATPase, transmembrane domain M"/>
    <property type="match status" value="1"/>
</dbReference>
<feature type="transmembrane region" description="Helical" evidence="17">
    <location>
        <begin position="1210"/>
        <end position="1229"/>
    </location>
</feature>
<dbReference type="PROSITE" id="PS50125">
    <property type="entry name" value="GUANYLATE_CYCLASE_2"/>
    <property type="match status" value="2"/>
</dbReference>
<feature type="transmembrane region" description="Helical" evidence="17">
    <location>
        <begin position="2138"/>
        <end position="2159"/>
    </location>
</feature>
<feature type="region of interest" description="Disordered" evidence="16">
    <location>
        <begin position="1290"/>
        <end position="1323"/>
    </location>
</feature>
<keyword evidence="9" id="KW-1278">Translocase</keyword>
<feature type="domain" description="Guanylate cyclase" evidence="18">
    <location>
        <begin position="1846"/>
        <end position="1983"/>
    </location>
</feature>
<dbReference type="Pfam" id="PF16209">
    <property type="entry name" value="PhoLip_ATPase_N"/>
    <property type="match status" value="1"/>
</dbReference>
<dbReference type="NCBIfam" id="TIGR01652">
    <property type="entry name" value="ATPase-Plipid"/>
    <property type="match status" value="1"/>
</dbReference>
<dbReference type="OrthoDB" id="377733at2759"/>
<feature type="transmembrane region" description="Helical" evidence="17">
    <location>
        <begin position="1711"/>
        <end position="1731"/>
    </location>
</feature>
<dbReference type="CDD" id="cd07302">
    <property type="entry name" value="CHD"/>
    <property type="match status" value="2"/>
</dbReference>
<comment type="catalytic activity">
    <reaction evidence="12">
        <text>ATP + H2O + phospholipidSide 1 = ADP + phosphate + phospholipidSide 2.</text>
        <dbReference type="EC" id="7.6.2.1"/>
    </reaction>
</comment>
<dbReference type="InterPro" id="IPR023298">
    <property type="entry name" value="ATPase_P-typ_TM_dom_sf"/>
</dbReference>
<evidence type="ECO:0000256" key="15">
    <source>
        <dbReference type="PIRSR" id="PIRSR606539-3"/>
    </source>
</evidence>
<dbReference type="GO" id="GO:0000287">
    <property type="term" value="F:magnesium ion binding"/>
    <property type="evidence" value="ECO:0007669"/>
    <property type="project" value="InterPro"/>
</dbReference>
<feature type="transmembrane region" description="Helical" evidence="17">
    <location>
        <begin position="1637"/>
        <end position="1658"/>
    </location>
</feature>
<evidence type="ECO:0000313" key="19">
    <source>
        <dbReference type="EMBL" id="CAI4016995.1"/>
    </source>
</evidence>
<dbReference type="FunFam" id="3.40.50.1000:FF:000014">
    <property type="entry name" value="Phospholipid-transporting ATPase"/>
    <property type="match status" value="1"/>
</dbReference>
<evidence type="ECO:0000256" key="16">
    <source>
        <dbReference type="SAM" id="MobiDB-lite"/>
    </source>
</evidence>
<feature type="binding site" evidence="14">
    <location>
        <position position="1010"/>
    </location>
    <ligand>
        <name>ATP</name>
        <dbReference type="ChEBI" id="CHEBI:30616"/>
    </ligand>
</feature>
<gene>
    <name evidence="19" type="ORF">C1SCF055_LOCUS41673</name>
</gene>
<feature type="binding site" evidence="14">
    <location>
        <position position="646"/>
    </location>
    <ligand>
        <name>ATP</name>
        <dbReference type="ChEBI" id="CHEBI:30616"/>
    </ligand>
</feature>
<comment type="subcellular location">
    <subcellularLocation>
        <location evidence="1">Membrane</location>
        <topology evidence="1">Multi-pass membrane protein</topology>
    </subcellularLocation>
</comment>
<dbReference type="InterPro" id="IPR029787">
    <property type="entry name" value="Nucleotide_cyclase"/>
</dbReference>
<dbReference type="EMBL" id="CAMXCT030006613">
    <property type="protein sequence ID" value="CAL4804307.1"/>
    <property type="molecule type" value="Genomic_DNA"/>
</dbReference>
<evidence type="ECO:0000256" key="1">
    <source>
        <dbReference type="ARBA" id="ARBA00004141"/>
    </source>
</evidence>
<feature type="binding site" evidence="14">
    <location>
        <position position="386"/>
    </location>
    <ligand>
        <name>ATP</name>
        <dbReference type="ChEBI" id="CHEBI:30616"/>
    </ligand>
</feature>
<feature type="binding site" evidence="14">
    <location>
        <position position="872"/>
    </location>
    <ligand>
        <name>ATP</name>
        <dbReference type="ChEBI" id="CHEBI:30616"/>
    </ligand>
</feature>
<evidence type="ECO:0000256" key="6">
    <source>
        <dbReference type="ARBA" id="ARBA00022741"/>
    </source>
</evidence>
<keyword evidence="4 17" id="KW-0812">Transmembrane</keyword>
<feature type="transmembrane region" description="Helical" evidence="17">
    <location>
        <begin position="2103"/>
        <end position="2126"/>
    </location>
</feature>
<feature type="transmembrane region" description="Helical" evidence="17">
    <location>
        <begin position="1595"/>
        <end position="1617"/>
    </location>
</feature>
<feature type="transmembrane region" description="Helical" evidence="17">
    <location>
        <begin position="1249"/>
        <end position="1272"/>
    </location>
</feature>
<dbReference type="InterPro" id="IPR001757">
    <property type="entry name" value="P_typ_ATPase"/>
</dbReference>
<dbReference type="InterPro" id="IPR008250">
    <property type="entry name" value="ATPase_P-typ_transduc_dom_A_sf"/>
</dbReference>
<feature type="binding site" evidence="14">
    <location>
        <position position="873"/>
    </location>
    <ligand>
        <name>ATP</name>
        <dbReference type="ChEBI" id="CHEBI:30616"/>
    </ligand>
</feature>
<evidence type="ECO:0000256" key="4">
    <source>
        <dbReference type="ARBA" id="ARBA00022692"/>
    </source>
</evidence>
<evidence type="ECO:0000256" key="12">
    <source>
        <dbReference type="ARBA" id="ARBA00034036"/>
    </source>
</evidence>
<dbReference type="GO" id="GO:0035556">
    <property type="term" value="P:intracellular signal transduction"/>
    <property type="evidence" value="ECO:0007669"/>
    <property type="project" value="InterPro"/>
</dbReference>
<keyword evidence="21" id="KW-1185">Reference proteome</keyword>
<feature type="transmembrane region" description="Helical" evidence="17">
    <location>
        <begin position="1149"/>
        <end position="1172"/>
    </location>
</feature>
<dbReference type="InterPro" id="IPR032630">
    <property type="entry name" value="P_typ_ATPase_c"/>
</dbReference>
<dbReference type="EMBL" id="CAMXCT010006613">
    <property type="protein sequence ID" value="CAI4016995.1"/>
    <property type="molecule type" value="Genomic_DNA"/>
</dbReference>
<dbReference type="GO" id="GO:0016887">
    <property type="term" value="F:ATP hydrolysis activity"/>
    <property type="evidence" value="ECO:0007669"/>
    <property type="project" value="InterPro"/>
</dbReference>
<dbReference type="SUPFAM" id="SSF81660">
    <property type="entry name" value="Metal cation-transporting ATPase, ATP-binding domain N"/>
    <property type="match status" value="1"/>
</dbReference>
<feature type="binding site" evidence="15">
    <location>
        <position position="385"/>
    </location>
    <ligand>
        <name>Mg(2+)</name>
        <dbReference type="ChEBI" id="CHEBI:18420"/>
    </ligand>
</feature>
<feature type="region of interest" description="Disordered" evidence="16">
    <location>
        <begin position="2170"/>
        <end position="2223"/>
    </location>
</feature>
<dbReference type="Gene3D" id="3.40.1110.10">
    <property type="entry name" value="Calcium-transporting ATPase, cytoplasmic domain N"/>
    <property type="match status" value="1"/>
</dbReference>
<keyword evidence="11 17" id="KW-0472">Membrane</keyword>
<dbReference type="SMART" id="SM00044">
    <property type="entry name" value="CYCc"/>
    <property type="match status" value="2"/>
</dbReference>
<dbReference type="PROSITE" id="PS00154">
    <property type="entry name" value="ATPASE_E1_E2"/>
    <property type="match status" value="1"/>
</dbReference>
<feature type="binding site" evidence="14">
    <location>
        <position position="978"/>
    </location>
    <ligand>
        <name>ATP</name>
        <dbReference type="ChEBI" id="CHEBI:30616"/>
    </ligand>
</feature>
<feature type="compositionally biased region" description="Polar residues" evidence="16">
    <location>
        <begin position="2603"/>
        <end position="2616"/>
    </location>
</feature>
<feature type="domain" description="Guanylate cyclase" evidence="18">
    <location>
        <begin position="2397"/>
        <end position="2530"/>
    </location>
</feature>
<reference evidence="19" key="1">
    <citation type="submission" date="2022-10" db="EMBL/GenBank/DDBJ databases">
        <authorList>
            <person name="Chen Y."/>
            <person name="Dougan E. K."/>
            <person name="Chan C."/>
            <person name="Rhodes N."/>
            <person name="Thang M."/>
        </authorList>
    </citation>
    <scope>NUCLEOTIDE SEQUENCE</scope>
</reference>
<evidence type="ECO:0000259" key="18">
    <source>
        <dbReference type="PROSITE" id="PS50125"/>
    </source>
</evidence>
<feature type="transmembrane region" description="Helical" evidence="17">
    <location>
        <begin position="2277"/>
        <end position="2295"/>
    </location>
</feature>
<feature type="binding site" evidence="14">
    <location>
        <position position="598"/>
    </location>
    <ligand>
        <name>ATP</name>
        <dbReference type="ChEBI" id="CHEBI:30616"/>
    </ligand>
</feature>
<comment type="cofactor">
    <cofactor evidence="15">
        <name>Mg(2+)</name>
        <dbReference type="ChEBI" id="CHEBI:18420"/>
    </cofactor>
</comment>
<evidence type="ECO:0000256" key="14">
    <source>
        <dbReference type="PIRSR" id="PIRSR606539-2"/>
    </source>
</evidence>
<dbReference type="InterPro" id="IPR036412">
    <property type="entry name" value="HAD-like_sf"/>
</dbReference>
<feature type="binding site" evidence="15">
    <location>
        <position position="387"/>
    </location>
    <ligand>
        <name>Mg(2+)</name>
        <dbReference type="ChEBI" id="CHEBI:18420"/>
    </ligand>
</feature>
<evidence type="ECO:0000256" key="10">
    <source>
        <dbReference type="ARBA" id="ARBA00022989"/>
    </source>
</evidence>
<comment type="similarity">
    <text evidence="2">Belongs to the cation transport ATPase (P-type) (TC 3.A.3) family. Type IV subfamily.</text>
</comment>
<comment type="caution">
    <text evidence="19">The sequence shown here is derived from an EMBL/GenBank/DDBJ whole genome shotgun (WGS) entry which is preliminary data.</text>
</comment>
<dbReference type="InterPro" id="IPR023214">
    <property type="entry name" value="HAD_sf"/>
</dbReference>
<keyword evidence="8 15" id="KW-0460">Magnesium</keyword>
<dbReference type="NCBIfam" id="TIGR01494">
    <property type="entry name" value="ATPase_P-type"/>
    <property type="match status" value="1"/>
</dbReference>